<name>A0A3M8L9D5_9MICO</name>
<dbReference type="RefSeq" id="WP_123046023.1">
    <property type="nucleotide sequence ID" value="NZ_RDSR01000014.1"/>
</dbReference>
<dbReference type="EMBL" id="RDSR01000014">
    <property type="protein sequence ID" value="RNE62103.1"/>
    <property type="molecule type" value="Genomic_DNA"/>
</dbReference>
<comment type="caution">
    <text evidence="3">The sequence shown here is derived from an EMBL/GenBank/DDBJ whole genome shotgun (WGS) entry which is preliminary data.</text>
</comment>
<gene>
    <name evidence="3" type="ORF">EEJ31_09275</name>
</gene>
<dbReference type="Pfam" id="PF14012">
    <property type="entry name" value="DUF4229"/>
    <property type="match status" value="1"/>
</dbReference>
<evidence type="ECO:0000256" key="2">
    <source>
        <dbReference type="SAM" id="Phobius"/>
    </source>
</evidence>
<evidence type="ECO:0000256" key="1">
    <source>
        <dbReference type="SAM" id="MobiDB-lite"/>
    </source>
</evidence>
<keyword evidence="2" id="KW-1133">Transmembrane helix</keyword>
<keyword evidence="4" id="KW-1185">Reference proteome</keyword>
<dbReference type="InterPro" id="IPR025323">
    <property type="entry name" value="DUF4229"/>
</dbReference>
<dbReference type="OrthoDB" id="4981788at2"/>
<keyword evidence="2" id="KW-0812">Transmembrane</keyword>
<evidence type="ECO:0000313" key="3">
    <source>
        <dbReference type="EMBL" id="RNE62103.1"/>
    </source>
</evidence>
<accession>A0A3M8L9D5</accession>
<proteinExistence type="predicted"/>
<dbReference type="AlphaFoldDB" id="A0A3M8L9D5"/>
<feature type="compositionally biased region" description="Basic and acidic residues" evidence="1">
    <location>
        <begin position="105"/>
        <end position="121"/>
    </location>
</feature>
<feature type="transmembrane region" description="Helical" evidence="2">
    <location>
        <begin position="33"/>
        <end position="51"/>
    </location>
</feature>
<protein>
    <submittedName>
        <fullName evidence="3">DUF4229 domain-containing protein</fullName>
    </submittedName>
</protein>
<dbReference type="Proteomes" id="UP000279859">
    <property type="component" value="Unassembled WGS sequence"/>
</dbReference>
<feature type="transmembrane region" description="Helical" evidence="2">
    <location>
        <begin position="7"/>
        <end position="27"/>
    </location>
</feature>
<organism evidence="3 4">
    <name type="scientific">Cryobacterium tepidiphilum</name>
    <dbReference type="NCBI Taxonomy" id="2486026"/>
    <lineage>
        <taxon>Bacteria</taxon>
        <taxon>Bacillati</taxon>
        <taxon>Actinomycetota</taxon>
        <taxon>Actinomycetes</taxon>
        <taxon>Micrococcales</taxon>
        <taxon>Microbacteriaceae</taxon>
        <taxon>Cryobacterium</taxon>
    </lineage>
</organism>
<evidence type="ECO:0000313" key="4">
    <source>
        <dbReference type="Proteomes" id="UP000279859"/>
    </source>
</evidence>
<sequence length="121" mass="13129">MKSVPAWLSYSVIRLLLFAVPLVILLVTGVGPIVATIIAAIIGLCLSYIFLRTPRARMADTVYRARHEPSTPAPSDADVEDAAIDETTPATPLSEGEGGAEQQTESERREAGEFQRKHELP</sequence>
<reference evidence="3 4" key="1">
    <citation type="submission" date="2018-11" db="EMBL/GenBank/DDBJ databases">
        <title>Cryobacterium sp. nov., isolated from rhizosphere soil of lettuce.</title>
        <authorList>
            <person name="Wang Y."/>
        </authorList>
    </citation>
    <scope>NUCLEOTIDE SEQUENCE [LARGE SCALE GENOMIC DNA]</scope>
    <source>
        <strain evidence="3 4">NEAU-85</strain>
    </source>
</reference>
<keyword evidence="2" id="KW-0472">Membrane</keyword>
<feature type="region of interest" description="Disordered" evidence="1">
    <location>
        <begin position="65"/>
        <end position="121"/>
    </location>
</feature>